<protein>
    <recommendedName>
        <fullName evidence="3">Yippee domain-containing protein</fullName>
    </recommendedName>
</protein>
<dbReference type="AlphaFoldDB" id="A0A6A2ZAB2"/>
<organism evidence="1 2">
    <name type="scientific">Hibiscus syriacus</name>
    <name type="common">Rose of Sharon</name>
    <dbReference type="NCBI Taxonomy" id="106335"/>
    <lineage>
        <taxon>Eukaryota</taxon>
        <taxon>Viridiplantae</taxon>
        <taxon>Streptophyta</taxon>
        <taxon>Embryophyta</taxon>
        <taxon>Tracheophyta</taxon>
        <taxon>Spermatophyta</taxon>
        <taxon>Magnoliopsida</taxon>
        <taxon>eudicotyledons</taxon>
        <taxon>Gunneridae</taxon>
        <taxon>Pentapetalae</taxon>
        <taxon>rosids</taxon>
        <taxon>malvids</taxon>
        <taxon>Malvales</taxon>
        <taxon>Malvaceae</taxon>
        <taxon>Malvoideae</taxon>
        <taxon>Hibiscus</taxon>
    </lineage>
</organism>
<evidence type="ECO:0000313" key="1">
    <source>
        <dbReference type="EMBL" id="KAE8688878.1"/>
    </source>
</evidence>
<gene>
    <name evidence="1" type="ORF">F3Y22_tig00110954pilonHSYRG00193</name>
</gene>
<comment type="caution">
    <text evidence="1">The sequence shown here is derived from an EMBL/GenBank/DDBJ whole genome shotgun (WGS) entry which is preliminary data.</text>
</comment>
<evidence type="ECO:0008006" key="3">
    <source>
        <dbReference type="Google" id="ProtNLM"/>
    </source>
</evidence>
<sequence length="121" mass="13989">MDLLFSVFTYRNFNSCRICTYFEPKFQVEWPTPANGVLFRSAVNVRADRFGLFRHNLPVVYVRCKGCNRIIGEKIGLRDPPANHVYEGNYIFHLDHVLCWDGYGLRDPMTSDSVIIDDGIP</sequence>
<reference evidence="1" key="1">
    <citation type="submission" date="2019-09" db="EMBL/GenBank/DDBJ databases">
        <title>Draft genome information of white flower Hibiscus syriacus.</title>
        <authorList>
            <person name="Kim Y.-M."/>
        </authorList>
    </citation>
    <scope>NUCLEOTIDE SEQUENCE [LARGE SCALE GENOMIC DNA]</scope>
    <source>
        <strain evidence="1">YM2019G1</strain>
    </source>
</reference>
<evidence type="ECO:0000313" key="2">
    <source>
        <dbReference type="Proteomes" id="UP000436088"/>
    </source>
</evidence>
<accession>A0A6A2ZAB2</accession>
<proteinExistence type="predicted"/>
<name>A0A6A2ZAB2_HIBSY</name>
<dbReference type="EMBL" id="VEPZ02001180">
    <property type="protein sequence ID" value="KAE8688878.1"/>
    <property type="molecule type" value="Genomic_DNA"/>
</dbReference>
<dbReference type="Proteomes" id="UP000436088">
    <property type="component" value="Unassembled WGS sequence"/>
</dbReference>
<keyword evidence="2" id="KW-1185">Reference proteome</keyword>